<sequence length="156" mass="16581">MKIFLITLAALLLPGTQAIAATQEAVTVSPAGSQPTTLGAPEYFTGTAKVDSRFKGSAPARISGGTVSFEAGARTAWHTHPLGQTLIISSGTGWVQEWERSAQPIKTGDVVWIPPGVKHWHGASATEPMVHIAVSESQDGNTVTWMEKVTDDQYPQ</sequence>
<proteinExistence type="predicted"/>
<protein>
    <submittedName>
        <fullName evidence="3">Cupin domain-containing protein</fullName>
    </submittedName>
</protein>
<dbReference type="Pfam" id="PF07883">
    <property type="entry name" value="Cupin_2"/>
    <property type="match status" value="1"/>
</dbReference>
<dbReference type="AlphaFoldDB" id="A0A0T9Q2W2"/>
<dbReference type="SUPFAM" id="SSF51182">
    <property type="entry name" value="RmlC-like cupins"/>
    <property type="match status" value="1"/>
</dbReference>
<feature type="domain" description="Cupin type-2" evidence="2">
    <location>
        <begin position="66"/>
        <end position="134"/>
    </location>
</feature>
<dbReference type="InterPro" id="IPR047263">
    <property type="entry name" value="HNL-like_cupin"/>
</dbReference>
<gene>
    <name evidence="3" type="ORF">ERS008472_02723</name>
</gene>
<dbReference type="InterPro" id="IPR011051">
    <property type="entry name" value="RmlC_Cupin_sf"/>
</dbReference>
<keyword evidence="1" id="KW-0732">Signal</keyword>
<dbReference type="PANTHER" id="PTHR43698:SF1">
    <property type="entry name" value="BLL4564 PROTEIN"/>
    <property type="match status" value="1"/>
</dbReference>
<dbReference type="PANTHER" id="PTHR43698">
    <property type="entry name" value="RIBD C-TERMINAL DOMAIN CONTAINING PROTEIN"/>
    <property type="match status" value="1"/>
</dbReference>
<accession>A0A0T9Q2W2</accession>
<name>A0A0T9Q2W2_9GAMM</name>
<dbReference type="Gene3D" id="2.60.120.10">
    <property type="entry name" value="Jelly Rolls"/>
    <property type="match status" value="1"/>
</dbReference>
<feature type="chain" id="PRO_5006695084" evidence="1">
    <location>
        <begin position="21"/>
        <end position="156"/>
    </location>
</feature>
<evidence type="ECO:0000259" key="2">
    <source>
        <dbReference type="Pfam" id="PF07883"/>
    </source>
</evidence>
<evidence type="ECO:0000313" key="3">
    <source>
        <dbReference type="EMBL" id="CNH93387.1"/>
    </source>
</evidence>
<reference evidence="4" key="1">
    <citation type="submission" date="2015-03" db="EMBL/GenBank/DDBJ databases">
        <authorList>
            <consortium name="Pathogen Informatics"/>
            <person name="Murphy D."/>
        </authorList>
    </citation>
    <scope>NUCLEOTIDE SEQUENCE [LARGE SCALE GENOMIC DNA]</scope>
    <source>
        <strain evidence="4">IP6945</strain>
    </source>
</reference>
<feature type="signal peptide" evidence="1">
    <location>
        <begin position="1"/>
        <end position="20"/>
    </location>
</feature>
<dbReference type="EMBL" id="CQAW01000013">
    <property type="protein sequence ID" value="CNH93387.1"/>
    <property type="molecule type" value="Genomic_DNA"/>
</dbReference>
<dbReference type="InterPro" id="IPR013096">
    <property type="entry name" value="Cupin_2"/>
</dbReference>
<dbReference type="Proteomes" id="UP000041882">
    <property type="component" value="Unassembled WGS sequence"/>
</dbReference>
<dbReference type="RefSeq" id="WP_050114989.1">
    <property type="nucleotide sequence ID" value="NZ_CABHXQ010000015.1"/>
</dbReference>
<evidence type="ECO:0000313" key="4">
    <source>
        <dbReference type="Proteomes" id="UP000041882"/>
    </source>
</evidence>
<dbReference type="InterPro" id="IPR014710">
    <property type="entry name" value="RmlC-like_jellyroll"/>
</dbReference>
<organism evidence="3 4">
    <name type="scientific">Yersinia thracica</name>
    <dbReference type="NCBI Taxonomy" id="2890319"/>
    <lineage>
        <taxon>Bacteria</taxon>
        <taxon>Pseudomonadati</taxon>
        <taxon>Pseudomonadota</taxon>
        <taxon>Gammaproteobacteria</taxon>
        <taxon>Enterobacterales</taxon>
        <taxon>Yersiniaceae</taxon>
        <taxon>Yersinia</taxon>
    </lineage>
</organism>
<evidence type="ECO:0000256" key="1">
    <source>
        <dbReference type="SAM" id="SignalP"/>
    </source>
</evidence>
<dbReference type="CDD" id="cd02233">
    <property type="entry name" value="cupin_HNL-like"/>
    <property type="match status" value="1"/>
</dbReference>
<keyword evidence="4" id="KW-1185">Reference proteome</keyword>